<proteinExistence type="predicted"/>
<sequence>MAQLVLEAGRPPRLEATDDRFHQCDDKARRRYSKHVAFDIGIDSLIKFPIVTQETGNAPLTLMGLRVSMGGIGDLLSGGSYIPNPIKSSQRNDTLAQAYVVAQAQSHSFMK</sequence>
<dbReference type="EMBL" id="BGZK01000037">
    <property type="protein sequence ID" value="GBP09725.1"/>
    <property type="molecule type" value="Genomic_DNA"/>
</dbReference>
<protein>
    <submittedName>
        <fullName evidence="1">Uncharacterized protein</fullName>
    </submittedName>
</protein>
<organism evidence="1 2">
    <name type="scientific">Eumeta variegata</name>
    <name type="common">Bagworm moth</name>
    <name type="synonym">Eumeta japonica</name>
    <dbReference type="NCBI Taxonomy" id="151549"/>
    <lineage>
        <taxon>Eukaryota</taxon>
        <taxon>Metazoa</taxon>
        <taxon>Ecdysozoa</taxon>
        <taxon>Arthropoda</taxon>
        <taxon>Hexapoda</taxon>
        <taxon>Insecta</taxon>
        <taxon>Pterygota</taxon>
        <taxon>Neoptera</taxon>
        <taxon>Endopterygota</taxon>
        <taxon>Lepidoptera</taxon>
        <taxon>Glossata</taxon>
        <taxon>Ditrysia</taxon>
        <taxon>Tineoidea</taxon>
        <taxon>Psychidae</taxon>
        <taxon>Oiketicinae</taxon>
        <taxon>Eumeta</taxon>
    </lineage>
</organism>
<evidence type="ECO:0000313" key="2">
    <source>
        <dbReference type="Proteomes" id="UP000299102"/>
    </source>
</evidence>
<evidence type="ECO:0000313" key="1">
    <source>
        <dbReference type="EMBL" id="GBP09725.1"/>
    </source>
</evidence>
<dbReference type="AlphaFoldDB" id="A0A4C1T6B0"/>
<name>A0A4C1T6B0_EUMVA</name>
<comment type="caution">
    <text evidence="1">The sequence shown here is derived from an EMBL/GenBank/DDBJ whole genome shotgun (WGS) entry which is preliminary data.</text>
</comment>
<dbReference type="Proteomes" id="UP000299102">
    <property type="component" value="Unassembled WGS sequence"/>
</dbReference>
<accession>A0A4C1T6B0</accession>
<reference evidence="1 2" key="1">
    <citation type="journal article" date="2019" name="Commun. Biol.">
        <title>The bagworm genome reveals a unique fibroin gene that provides high tensile strength.</title>
        <authorList>
            <person name="Kono N."/>
            <person name="Nakamura H."/>
            <person name="Ohtoshi R."/>
            <person name="Tomita M."/>
            <person name="Numata K."/>
            <person name="Arakawa K."/>
        </authorList>
    </citation>
    <scope>NUCLEOTIDE SEQUENCE [LARGE SCALE GENOMIC DNA]</scope>
</reference>
<keyword evidence="2" id="KW-1185">Reference proteome</keyword>
<gene>
    <name evidence="1" type="ORF">EVAR_81021_1</name>
</gene>